<evidence type="ECO:0000256" key="2">
    <source>
        <dbReference type="ARBA" id="ARBA00011974"/>
    </source>
</evidence>
<dbReference type="GO" id="GO:0019284">
    <property type="term" value="P:L-methionine salvage from S-adenosylmethionine"/>
    <property type="evidence" value="ECO:0007669"/>
    <property type="project" value="TreeGrafter"/>
</dbReference>
<dbReference type="NCBIfam" id="NF004079">
    <property type="entry name" value="PRK05584.1"/>
    <property type="match status" value="1"/>
</dbReference>
<dbReference type="Gene3D" id="3.40.50.1580">
    <property type="entry name" value="Nucleoside phosphorylase domain"/>
    <property type="match status" value="1"/>
</dbReference>
<dbReference type="GO" id="GO:0019509">
    <property type="term" value="P:L-methionine salvage from methylthioadenosine"/>
    <property type="evidence" value="ECO:0007669"/>
    <property type="project" value="UniProtKB-UniPathway"/>
</dbReference>
<keyword evidence="3" id="KW-0028">Amino-acid biosynthesis</keyword>
<dbReference type="Pfam" id="PF01048">
    <property type="entry name" value="PNP_UDP_1"/>
    <property type="match status" value="1"/>
</dbReference>
<dbReference type="SUPFAM" id="SSF53167">
    <property type="entry name" value="Purine and uridine phosphorylases"/>
    <property type="match status" value="1"/>
</dbReference>
<comment type="pathway">
    <text evidence="1">Amino-acid biosynthesis; L-methionine biosynthesis via salvage pathway; S-methyl-5-thio-alpha-D-ribose 1-phosphate from S-methyl-5'-thioadenosine (hydrolase route): step 1/2.</text>
</comment>
<keyword evidence="4" id="KW-0378">Hydrolase</keyword>
<evidence type="ECO:0000259" key="6">
    <source>
        <dbReference type="Pfam" id="PF01048"/>
    </source>
</evidence>
<proteinExistence type="predicted"/>
<dbReference type="Proteomes" id="UP000242432">
    <property type="component" value="Unassembled WGS sequence"/>
</dbReference>
<accession>A0A1T4VSJ7</accession>
<dbReference type="CDD" id="cd09008">
    <property type="entry name" value="MTAN"/>
    <property type="match status" value="1"/>
</dbReference>
<dbReference type="GO" id="GO:0009164">
    <property type="term" value="P:nucleoside catabolic process"/>
    <property type="evidence" value="ECO:0007669"/>
    <property type="project" value="InterPro"/>
</dbReference>
<gene>
    <name evidence="7" type="ORF">SAMN02745213_02000</name>
</gene>
<dbReference type="NCBIfam" id="TIGR01704">
    <property type="entry name" value="MTA_SAH-Nsdase"/>
    <property type="match status" value="1"/>
</dbReference>
<feature type="domain" description="Nucleoside phosphorylase" evidence="6">
    <location>
        <begin position="5"/>
        <end position="234"/>
    </location>
</feature>
<protein>
    <recommendedName>
        <fullName evidence="2">adenosylhomocysteine nucleosidase</fullName>
        <ecNumber evidence="2">3.2.2.9</ecNumber>
    </recommendedName>
</protein>
<dbReference type="GO" id="GO:0008782">
    <property type="term" value="F:adenosylhomocysteine nucleosidase activity"/>
    <property type="evidence" value="ECO:0007669"/>
    <property type="project" value="UniProtKB-EC"/>
</dbReference>
<dbReference type="PANTHER" id="PTHR46832">
    <property type="entry name" value="5'-METHYLTHIOADENOSINE/S-ADENOSYLHOMOCYSTEINE NUCLEOSIDASE"/>
    <property type="match status" value="1"/>
</dbReference>
<organism evidence="7 8">
    <name type="scientific">Succinivibrio dextrinosolvens DSM 3072</name>
    <dbReference type="NCBI Taxonomy" id="1123324"/>
    <lineage>
        <taxon>Bacteria</taxon>
        <taxon>Pseudomonadati</taxon>
        <taxon>Pseudomonadota</taxon>
        <taxon>Gammaproteobacteria</taxon>
        <taxon>Aeromonadales</taxon>
        <taxon>Succinivibrionaceae</taxon>
        <taxon>Succinivibrio</taxon>
    </lineage>
</organism>
<evidence type="ECO:0000313" key="7">
    <source>
        <dbReference type="EMBL" id="SKA67972.1"/>
    </source>
</evidence>
<dbReference type="GO" id="GO:0005829">
    <property type="term" value="C:cytosol"/>
    <property type="evidence" value="ECO:0007669"/>
    <property type="project" value="TreeGrafter"/>
</dbReference>
<dbReference type="PANTHER" id="PTHR46832:SF1">
    <property type="entry name" value="5'-METHYLTHIOADENOSINE_S-ADENOSYLHOMOCYSTEINE NUCLEOSIDASE"/>
    <property type="match status" value="1"/>
</dbReference>
<dbReference type="InterPro" id="IPR035994">
    <property type="entry name" value="Nucleoside_phosphorylase_sf"/>
</dbReference>
<evidence type="ECO:0000256" key="5">
    <source>
        <dbReference type="ARBA" id="ARBA00023167"/>
    </source>
</evidence>
<dbReference type="GO" id="GO:0008930">
    <property type="term" value="F:methylthioadenosine nucleosidase activity"/>
    <property type="evidence" value="ECO:0007669"/>
    <property type="project" value="InterPro"/>
</dbReference>
<dbReference type="UniPathway" id="UPA00904">
    <property type="reaction ID" value="UER00871"/>
</dbReference>
<sequence>MKFMKIGIICAMDEETDYLLSKLTKYTTKEIGPFKFYEGETEDGKEVVVSRSGIGKAKAAADTALLISNFNVNYVINSGIAGSMSKELKLNDIVFSTSVSYHDADFTPFGYKIGQMAGEEAVFNASPEMIAKAEIAASTIPNLKDHIKKGLIISGDQFINTPELKEEILKNFPQAMVTECEGAPIAQIASNFKIPFIIIRSVSDSADEQETGTYDFNVKSASENSAKLVLAMIKML</sequence>
<name>A0A1T4VSJ7_9GAMM</name>
<dbReference type="InterPro" id="IPR010049">
    <property type="entry name" value="MTA_SAH_Nsdase"/>
</dbReference>
<dbReference type="STRING" id="83771.SAMN02910357_02358"/>
<dbReference type="RefSeq" id="WP_078929346.1">
    <property type="nucleotide sequence ID" value="NZ_FUXX01000045.1"/>
</dbReference>
<evidence type="ECO:0000256" key="1">
    <source>
        <dbReference type="ARBA" id="ARBA00004945"/>
    </source>
</evidence>
<reference evidence="8" key="1">
    <citation type="submission" date="2017-02" db="EMBL/GenBank/DDBJ databases">
        <authorList>
            <person name="Varghese N."/>
            <person name="Submissions S."/>
        </authorList>
    </citation>
    <scope>NUCLEOTIDE SEQUENCE [LARGE SCALE GENOMIC DNA]</scope>
    <source>
        <strain evidence="8">DSM 3072</strain>
    </source>
</reference>
<keyword evidence="5" id="KW-0486">Methionine biosynthesis</keyword>
<dbReference type="AlphaFoldDB" id="A0A1T4VSJ7"/>
<evidence type="ECO:0000313" key="8">
    <source>
        <dbReference type="Proteomes" id="UP000242432"/>
    </source>
</evidence>
<dbReference type="EC" id="3.2.2.9" evidence="2"/>
<dbReference type="InterPro" id="IPR000845">
    <property type="entry name" value="Nucleoside_phosphorylase_d"/>
</dbReference>
<dbReference type="EMBL" id="FUXX01000045">
    <property type="protein sequence ID" value="SKA67972.1"/>
    <property type="molecule type" value="Genomic_DNA"/>
</dbReference>
<evidence type="ECO:0000256" key="3">
    <source>
        <dbReference type="ARBA" id="ARBA00022605"/>
    </source>
</evidence>
<keyword evidence="8" id="KW-1185">Reference proteome</keyword>
<evidence type="ECO:0000256" key="4">
    <source>
        <dbReference type="ARBA" id="ARBA00022801"/>
    </source>
</evidence>